<evidence type="ECO:0000259" key="16">
    <source>
        <dbReference type="Pfam" id="PF05201"/>
    </source>
</evidence>
<feature type="site" description="Important for activity" evidence="8 12">
    <location>
        <position position="105"/>
    </location>
</feature>
<dbReference type="GO" id="GO:0008883">
    <property type="term" value="F:glutamyl-tRNA reductase activity"/>
    <property type="evidence" value="ECO:0007669"/>
    <property type="project" value="UniProtKB-UniRule"/>
</dbReference>
<evidence type="ECO:0000256" key="8">
    <source>
        <dbReference type="HAMAP-Rule" id="MF_00087"/>
    </source>
</evidence>
<comment type="pathway">
    <text evidence="1 8 13">Porphyrin-containing compound metabolism; protoporphyrin-IX biosynthesis; 5-aminolevulinate from L-glutamyl-tRNA(Glu): step 1/2.</text>
</comment>
<name>A0A286G6X0_9PROT</name>
<evidence type="ECO:0000259" key="15">
    <source>
        <dbReference type="Pfam" id="PF01488"/>
    </source>
</evidence>
<dbReference type="AlphaFoldDB" id="A0A286G6X0"/>
<dbReference type="Gene3D" id="3.40.50.720">
    <property type="entry name" value="NAD(P)-binding Rossmann-like Domain"/>
    <property type="match status" value="1"/>
</dbReference>
<dbReference type="CDD" id="cd05213">
    <property type="entry name" value="NAD_bind_Glutamyl_tRNA_reduct"/>
    <property type="match status" value="1"/>
</dbReference>
<comment type="domain">
    <text evidence="8">Possesses an unusual extended V-shaped dimeric structure with each monomer consisting of three distinct domains arranged along a curved 'spinal' alpha-helix. The N-terminal catalytic domain specifically recognizes the glutamate moiety of the substrate. The second domain is the NADPH-binding domain, and the third C-terminal domain is responsible for dimerization.</text>
</comment>
<dbReference type="InterPro" id="IPR015896">
    <property type="entry name" value="4pyrrol_synth_GluRdtase_dimer"/>
</dbReference>
<dbReference type="InterPro" id="IPR036453">
    <property type="entry name" value="GluRdtase_dimer_dom_sf"/>
</dbReference>
<comment type="catalytic activity">
    <reaction evidence="7 8 13">
        <text>(S)-4-amino-5-oxopentanoate + tRNA(Glu) + NADP(+) = L-glutamyl-tRNA(Glu) + NADPH + H(+)</text>
        <dbReference type="Rhea" id="RHEA:12344"/>
        <dbReference type="Rhea" id="RHEA-COMP:9663"/>
        <dbReference type="Rhea" id="RHEA-COMP:9680"/>
        <dbReference type="ChEBI" id="CHEBI:15378"/>
        <dbReference type="ChEBI" id="CHEBI:57501"/>
        <dbReference type="ChEBI" id="CHEBI:57783"/>
        <dbReference type="ChEBI" id="CHEBI:58349"/>
        <dbReference type="ChEBI" id="CHEBI:78442"/>
        <dbReference type="ChEBI" id="CHEBI:78520"/>
        <dbReference type="EC" id="1.2.1.70"/>
    </reaction>
</comment>
<evidence type="ECO:0000256" key="6">
    <source>
        <dbReference type="ARBA" id="ARBA00023244"/>
    </source>
</evidence>
<dbReference type="PANTHER" id="PTHR43013:SF1">
    <property type="entry name" value="GLUTAMYL-TRNA REDUCTASE"/>
    <property type="match status" value="1"/>
</dbReference>
<evidence type="ECO:0000256" key="5">
    <source>
        <dbReference type="ARBA" id="ARBA00023002"/>
    </source>
</evidence>
<evidence type="ECO:0000256" key="10">
    <source>
        <dbReference type="PIRSR" id="PIRSR000445-2"/>
    </source>
</evidence>
<evidence type="ECO:0000256" key="3">
    <source>
        <dbReference type="ARBA" id="ARBA00012970"/>
    </source>
</evidence>
<dbReference type="SUPFAM" id="SSF69742">
    <property type="entry name" value="Glutamyl tRNA-reductase catalytic, N-terminal domain"/>
    <property type="match status" value="1"/>
</dbReference>
<dbReference type="OrthoDB" id="110209at2"/>
<comment type="subunit">
    <text evidence="8">Homodimer.</text>
</comment>
<feature type="active site" description="Nucleophile" evidence="8 9">
    <location>
        <position position="56"/>
    </location>
</feature>
<evidence type="ECO:0000256" key="9">
    <source>
        <dbReference type="PIRSR" id="PIRSR000445-1"/>
    </source>
</evidence>
<comment type="function">
    <text evidence="8">Catalyzes the NADPH-dependent reduction of glutamyl-tRNA(Glu) to glutamate 1-semialdehyde (GSA).</text>
</comment>
<dbReference type="InterPro" id="IPR000343">
    <property type="entry name" value="4pyrrol_synth_GluRdtase"/>
</dbReference>
<dbReference type="UniPathway" id="UPA00251">
    <property type="reaction ID" value="UER00316"/>
</dbReference>
<dbReference type="SUPFAM" id="SSF51735">
    <property type="entry name" value="NAD(P)-binding Rossmann-fold domains"/>
    <property type="match status" value="1"/>
</dbReference>
<dbReference type="NCBIfam" id="TIGR01035">
    <property type="entry name" value="hemA"/>
    <property type="match status" value="1"/>
</dbReference>
<feature type="binding site" evidence="8 10">
    <location>
        <begin position="55"/>
        <end position="58"/>
    </location>
    <ligand>
        <name>substrate</name>
    </ligand>
</feature>
<dbReference type="GO" id="GO:0050661">
    <property type="term" value="F:NADP binding"/>
    <property type="evidence" value="ECO:0007669"/>
    <property type="project" value="InterPro"/>
</dbReference>
<dbReference type="FunFam" id="3.30.460.30:FF:000001">
    <property type="entry name" value="Glutamyl-tRNA reductase"/>
    <property type="match status" value="1"/>
</dbReference>
<evidence type="ECO:0000256" key="4">
    <source>
        <dbReference type="ARBA" id="ARBA00022857"/>
    </source>
</evidence>
<comment type="miscellaneous">
    <text evidence="8">During catalysis, the active site Cys acts as a nucleophile attacking the alpha-carbonyl group of tRNA-bound glutamate with the formation of a thioester intermediate between enzyme and glutamate, and the concomitant release of tRNA(Glu). The thioester intermediate is finally reduced by direct hydride transfer from NADPH, to form the product GSA.</text>
</comment>
<keyword evidence="5 8" id="KW-0560">Oxidoreductase</keyword>
<sequence>MPDLTVSRLVVVGANHRSSSMALRDALCVDDAMVPIVLARLRDACGLTQAMVLATCDRVEVMAFADDPGAAGATLTQFLGEMAGVETDEVAAQTYVLTGDAAVRHSFAVAASLDSQMIGEPHVLGQVKTAWRLARDAGMAGAEMEAVVQAAFACAKRVRSETHIAEGPVSVASSAVQTAKDLHGDLDRCSGLLIGTGDMAELMAEAFQAGGLKQLVVTGPRTALAVSLARRLDSHAVPFETLPEALHSADVVVAAVGGRTYALTLEQVRDALRKRRQRPMFLVDAGIPGDIEPAVNREENAFLYDLADLENIALAGRATREAEAQAAWAVVDQELAGFLKARAAREAVPAITALRDHLEVLRAEALAAAHGDADKATRLLVNRLLHDPMRALRDLAEHGDEAATQRTEALLRRLFALERGPDDKETKR</sequence>
<accession>A0A286G6X0</accession>
<feature type="domain" description="Tetrapyrrole biosynthesis glutamyl-tRNA reductase dimerisation" evidence="14">
    <location>
        <begin position="327"/>
        <end position="417"/>
    </location>
</feature>
<protein>
    <recommendedName>
        <fullName evidence="3 8">Glutamyl-tRNA reductase</fullName>
        <shortName evidence="8">GluTR</shortName>
        <ecNumber evidence="3 8">1.2.1.70</ecNumber>
    </recommendedName>
</protein>
<feature type="binding site" evidence="8 10">
    <location>
        <position position="115"/>
    </location>
    <ligand>
        <name>substrate</name>
    </ligand>
</feature>
<dbReference type="Pfam" id="PF05201">
    <property type="entry name" value="GlutR_N"/>
    <property type="match status" value="1"/>
</dbReference>
<evidence type="ECO:0000256" key="7">
    <source>
        <dbReference type="ARBA" id="ARBA00047464"/>
    </source>
</evidence>
<dbReference type="InterPro" id="IPR036291">
    <property type="entry name" value="NAD(P)-bd_dom_sf"/>
</dbReference>
<dbReference type="RefSeq" id="WP_097277729.1">
    <property type="nucleotide sequence ID" value="NZ_OCNJ01000001.1"/>
</dbReference>
<comment type="caution">
    <text evidence="8">Lacks conserved residue(s) required for the propagation of feature annotation.</text>
</comment>
<gene>
    <name evidence="8" type="primary">hemA</name>
    <name evidence="17" type="ORF">SAMN05421508_101879</name>
</gene>
<dbReference type="InterPro" id="IPR006151">
    <property type="entry name" value="Shikm_DH/Glu-tRNA_Rdtase"/>
</dbReference>
<evidence type="ECO:0000256" key="2">
    <source>
        <dbReference type="ARBA" id="ARBA00005916"/>
    </source>
</evidence>
<dbReference type="EMBL" id="OCNJ01000001">
    <property type="protein sequence ID" value="SOD91253.1"/>
    <property type="molecule type" value="Genomic_DNA"/>
</dbReference>
<feature type="binding site" evidence="8 10">
    <location>
        <position position="126"/>
    </location>
    <ligand>
        <name>substrate</name>
    </ligand>
</feature>
<dbReference type="HAMAP" id="MF_00087">
    <property type="entry name" value="Glu_tRNA_reductase"/>
    <property type="match status" value="1"/>
</dbReference>
<feature type="binding site" evidence="8 11">
    <location>
        <begin position="195"/>
        <end position="200"/>
    </location>
    <ligand>
        <name>NADP(+)</name>
        <dbReference type="ChEBI" id="CHEBI:58349"/>
    </ligand>
</feature>
<organism evidence="17 18">
    <name type="scientific">Caenispirillum bisanense</name>
    <dbReference type="NCBI Taxonomy" id="414052"/>
    <lineage>
        <taxon>Bacteria</taxon>
        <taxon>Pseudomonadati</taxon>
        <taxon>Pseudomonadota</taxon>
        <taxon>Alphaproteobacteria</taxon>
        <taxon>Rhodospirillales</taxon>
        <taxon>Novispirillaceae</taxon>
        <taxon>Caenispirillum</taxon>
    </lineage>
</organism>
<dbReference type="GO" id="GO:0019353">
    <property type="term" value="P:protoporphyrinogen IX biosynthetic process from glutamate"/>
    <property type="evidence" value="ECO:0007669"/>
    <property type="project" value="TreeGrafter"/>
</dbReference>
<keyword evidence="4 8" id="KW-0521">NADP</keyword>
<dbReference type="Pfam" id="PF01488">
    <property type="entry name" value="Shikimate_DH"/>
    <property type="match status" value="1"/>
</dbReference>
<dbReference type="EC" id="1.2.1.70" evidence="3 8"/>
<keyword evidence="6 8" id="KW-0627">Porphyrin biosynthesis</keyword>
<dbReference type="Proteomes" id="UP000219621">
    <property type="component" value="Unassembled WGS sequence"/>
</dbReference>
<dbReference type="Gene3D" id="3.30.460.30">
    <property type="entry name" value="Glutamyl-tRNA reductase, N-terminal domain"/>
    <property type="match status" value="1"/>
</dbReference>
<evidence type="ECO:0000313" key="17">
    <source>
        <dbReference type="EMBL" id="SOD91253.1"/>
    </source>
</evidence>
<feature type="domain" description="Quinate/shikimate 5-dehydrogenase/glutamyl-tRNA reductase" evidence="15">
    <location>
        <begin position="178"/>
        <end position="312"/>
    </location>
</feature>
<proteinExistence type="inferred from homology"/>
<reference evidence="18" key="1">
    <citation type="submission" date="2017-09" db="EMBL/GenBank/DDBJ databases">
        <authorList>
            <person name="Varghese N."/>
            <person name="Submissions S."/>
        </authorList>
    </citation>
    <scope>NUCLEOTIDE SEQUENCE [LARGE SCALE GENOMIC DNA]</scope>
    <source>
        <strain evidence="18">USBA 140</strain>
    </source>
</reference>
<evidence type="ECO:0000313" key="18">
    <source>
        <dbReference type="Proteomes" id="UP000219621"/>
    </source>
</evidence>
<dbReference type="Pfam" id="PF00745">
    <property type="entry name" value="GlutR_dimer"/>
    <property type="match status" value="1"/>
</dbReference>
<evidence type="ECO:0000259" key="14">
    <source>
        <dbReference type="Pfam" id="PF00745"/>
    </source>
</evidence>
<evidence type="ECO:0000256" key="12">
    <source>
        <dbReference type="PIRSR" id="PIRSR000445-4"/>
    </source>
</evidence>
<dbReference type="PIRSF" id="PIRSF000445">
    <property type="entry name" value="4pyrrol_synth_GluRdtase"/>
    <property type="match status" value="1"/>
</dbReference>
<feature type="binding site" evidence="10">
    <location>
        <begin position="120"/>
        <end position="122"/>
    </location>
    <ligand>
        <name>substrate</name>
    </ligand>
</feature>
<feature type="domain" description="Glutamyl-tRNA reductase N-terminal" evidence="16">
    <location>
        <begin position="12"/>
        <end position="162"/>
    </location>
</feature>
<evidence type="ECO:0000256" key="13">
    <source>
        <dbReference type="RuleBase" id="RU000584"/>
    </source>
</evidence>
<dbReference type="SUPFAM" id="SSF69075">
    <property type="entry name" value="Glutamyl tRNA-reductase dimerization domain"/>
    <property type="match status" value="1"/>
</dbReference>
<evidence type="ECO:0000256" key="1">
    <source>
        <dbReference type="ARBA" id="ARBA00005059"/>
    </source>
</evidence>
<evidence type="ECO:0000256" key="11">
    <source>
        <dbReference type="PIRSR" id="PIRSR000445-3"/>
    </source>
</evidence>
<dbReference type="PANTHER" id="PTHR43013">
    <property type="entry name" value="GLUTAMYL-TRNA REDUCTASE"/>
    <property type="match status" value="1"/>
</dbReference>
<comment type="similarity">
    <text evidence="2 8 13">Belongs to the glutamyl-tRNA reductase family.</text>
</comment>
<dbReference type="InterPro" id="IPR015895">
    <property type="entry name" value="4pyrrol_synth_GluRdtase_N"/>
</dbReference>
<dbReference type="InterPro" id="IPR036343">
    <property type="entry name" value="GluRdtase_N_sf"/>
</dbReference>
<keyword evidence="18" id="KW-1185">Reference proteome</keyword>